<feature type="region of interest" description="Disordered" evidence="1">
    <location>
        <begin position="1"/>
        <end position="26"/>
    </location>
</feature>
<evidence type="ECO:0000313" key="3">
    <source>
        <dbReference type="Proteomes" id="UP001415169"/>
    </source>
</evidence>
<reference evidence="2" key="2">
    <citation type="submission" date="2023-12" db="EMBL/GenBank/DDBJ databases">
        <authorList>
            <person name="Sun Q."/>
            <person name="Inoue M."/>
        </authorList>
    </citation>
    <scope>NUCLEOTIDE SEQUENCE</scope>
    <source>
        <strain evidence="2">JCM 17590</strain>
    </source>
</reference>
<protein>
    <submittedName>
        <fullName evidence="2">Uncharacterized protein</fullName>
    </submittedName>
</protein>
<comment type="caution">
    <text evidence="2">The sequence shown here is derived from an EMBL/GenBank/DDBJ whole genome shotgun (WGS) entry which is preliminary data.</text>
</comment>
<name>A0ABP7ZL46_9MICO</name>
<keyword evidence="3" id="KW-1185">Reference proteome</keyword>
<organism evidence="2 3">
    <name type="scientific">Gryllotalpicola daejeonensis</name>
    <dbReference type="NCBI Taxonomy" id="993087"/>
    <lineage>
        <taxon>Bacteria</taxon>
        <taxon>Bacillati</taxon>
        <taxon>Actinomycetota</taxon>
        <taxon>Actinomycetes</taxon>
        <taxon>Micrococcales</taxon>
        <taxon>Microbacteriaceae</taxon>
        <taxon>Gryllotalpicola</taxon>
    </lineage>
</organism>
<evidence type="ECO:0000313" key="2">
    <source>
        <dbReference type="EMBL" id="GAA4162527.1"/>
    </source>
</evidence>
<dbReference type="EMBL" id="BAABBV010000001">
    <property type="protein sequence ID" value="GAA4162527.1"/>
    <property type="molecule type" value="Genomic_DNA"/>
</dbReference>
<reference evidence="2" key="1">
    <citation type="journal article" date="2014" name="Int. J. Syst. Evol. Microbiol.">
        <title>Complete genome of a new Firmicutes species belonging to the dominant human colonic microbiota ('Ruminococcus bicirculans') reveals two chromosomes and a selective capacity to utilize plant glucans.</title>
        <authorList>
            <consortium name="NISC Comparative Sequencing Program"/>
            <person name="Wegmann U."/>
            <person name="Louis P."/>
            <person name="Goesmann A."/>
            <person name="Henrissat B."/>
            <person name="Duncan S.H."/>
            <person name="Flint H.J."/>
        </authorList>
    </citation>
    <scope>NUCLEOTIDE SEQUENCE</scope>
    <source>
        <strain evidence="2">JCM 17590</strain>
    </source>
</reference>
<dbReference type="Proteomes" id="UP001415169">
    <property type="component" value="Unassembled WGS sequence"/>
</dbReference>
<sequence>MRRDDRGGAANGLPVEAATSARERGSETMIRLFRSKATAAVVSRIMGEGPAVKASVMPVT</sequence>
<evidence type="ECO:0000256" key="1">
    <source>
        <dbReference type="SAM" id="MobiDB-lite"/>
    </source>
</evidence>
<accession>A0ABP7ZL46</accession>
<proteinExistence type="predicted"/>
<gene>
    <name evidence="2" type="ORF">GCM10022286_21550</name>
</gene>